<name>A0A644XDF1_9ZZZZ</name>
<protein>
    <submittedName>
        <fullName evidence="1">Uncharacterized protein</fullName>
    </submittedName>
</protein>
<dbReference type="AlphaFoldDB" id="A0A644XDF1"/>
<accession>A0A644XDF1</accession>
<sequence length="147" mass="16886">MVISWLRQLADDRTDWRNDQSAVSTRRFSLFRFGAACACFECGRPRGDTSPWDKPYAAAVYRKHLRRRRRASVRILWIGRAGDSERLKLICADYFRISGYHGVYGKCDAVWSVRRSCRWPAGRADCGCVEYSKSYNRIGSLSACVCV</sequence>
<reference evidence="1" key="1">
    <citation type="submission" date="2019-08" db="EMBL/GenBank/DDBJ databases">
        <authorList>
            <person name="Kucharzyk K."/>
            <person name="Murdoch R.W."/>
            <person name="Higgins S."/>
            <person name="Loffler F."/>
        </authorList>
    </citation>
    <scope>NUCLEOTIDE SEQUENCE</scope>
</reference>
<comment type="caution">
    <text evidence="1">The sequence shown here is derived from an EMBL/GenBank/DDBJ whole genome shotgun (WGS) entry which is preliminary data.</text>
</comment>
<organism evidence="1">
    <name type="scientific">bioreactor metagenome</name>
    <dbReference type="NCBI Taxonomy" id="1076179"/>
    <lineage>
        <taxon>unclassified sequences</taxon>
        <taxon>metagenomes</taxon>
        <taxon>ecological metagenomes</taxon>
    </lineage>
</organism>
<dbReference type="EMBL" id="VSSQ01002196">
    <property type="protein sequence ID" value="MPM13927.1"/>
    <property type="molecule type" value="Genomic_DNA"/>
</dbReference>
<evidence type="ECO:0000313" key="1">
    <source>
        <dbReference type="EMBL" id="MPM13927.1"/>
    </source>
</evidence>
<gene>
    <name evidence="1" type="ORF">SDC9_60287</name>
</gene>
<proteinExistence type="predicted"/>